<feature type="transmembrane region" description="Helical" evidence="1">
    <location>
        <begin position="105"/>
        <end position="125"/>
    </location>
</feature>
<protein>
    <submittedName>
        <fullName evidence="2">Uncharacterized protein</fullName>
    </submittedName>
</protein>
<reference evidence="2 3" key="1">
    <citation type="submission" date="2019-09" db="EMBL/GenBank/DDBJ databases">
        <title>Sulfurimonas gotlandica sp. nov., a chemoautotrophic and psychrotolerant epsilonproteobacterium isolated from a pelagic redoxcline, and an emended description of the genus Sulfurimonas.</title>
        <authorList>
            <person name="Wang S."/>
            <person name="Jiang L."/>
            <person name="Shao S."/>
        </authorList>
    </citation>
    <scope>NUCLEOTIDE SEQUENCE [LARGE SCALE GENOMIC DNA]</scope>
    <source>
        <strain evidence="2 3">GYSZ_1</strain>
    </source>
</reference>
<organism evidence="2 3">
    <name type="scientific">Sulfurimonas lithotrophica</name>
    <dbReference type="NCBI Taxonomy" id="2590022"/>
    <lineage>
        <taxon>Bacteria</taxon>
        <taxon>Pseudomonadati</taxon>
        <taxon>Campylobacterota</taxon>
        <taxon>Epsilonproteobacteria</taxon>
        <taxon>Campylobacterales</taxon>
        <taxon>Sulfurimonadaceae</taxon>
        <taxon>Sulfurimonas</taxon>
    </lineage>
</organism>
<proteinExistence type="predicted"/>
<gene>
    <name evidence="2" type="ORF">FJR48_09845</name>
</gene>
<feature type="transmembrane region" description="Helical" evidence="1">
    <location>
        <begin position="131"/>
        <end position="155"/>
    </location>
</feature>
<dbReference type="OrthoDB" id="5372875at2"/>
<feature type="transmembrane region" description="Helical" evidence="1">
    <location>
        <begin position="18"/>
        <end position="36"/>
    </location>
</feature>
<keyword evidence="1" id="KW-1133">Transmembrane helix</keyword>
<dbReference type="EMBL" id="CP043617">
    <property type="protein sequence ID" value="QFR50009.1"/>
    <property type="molecule type" value="Genomic_DNA"/>
</dbReference>
<dbReference type="KEGG" id="sulg:FJR48_09845"/>
<evidence type="ECO:0000313" key="3">
    <source>
        <dbReference type="Proteomes" id="UP000326944"/>
    </source>
</evidence>
<accession>A0A5P8P2S3</accession>
<keyword evidence="1" id="KW-0472">Membrane</keyword>
<feature type="transmembrane region" description="Helical" evidence="1">
    <location>
        <begin position="71"/>
        <end position="93"/>
    </location>
</feature>
<sequence>MKFLVVKELNEDENFKPLLSALLSFTLIYLFVDIFVKNHSIGFFPKDILNSFLGNEDEYIDPMQTSVFLEYWHMEIFFIMMILLILSAIYIRIHKNTKLTLVISNANLICALISLISIAITYFYIPSFVYIYFTTFVIWHLLSLYISFSSIYKLYFA</sequence>
<dbReference type="AlphaFoldDB" id="A0A5P8P2S3"/>
<dbReference type="RefSeq" id="WP_152307957.1">
    <property type="nucleotide sequence ID" value="NZ_CP043617.1"/>
</dbReference>
<evidence type="ECO:0000313" key="2">
    <source>
        <dbReference type="EMBL" id="QFR50009.1"/>
    </source>
</evidence>
<keyword evidence="1" id="KW-0812">Transmembrane</keyword>
<name>A0A5P8P2S3_9BACT</name>
<dbReference type="Proteomes" id="UP000326944">
    <property type="component" value="Chromosome"/>
</dbReference>
<keyword evidence="3" id="KW-1185">Reference proteome</keyword>
<evidence type="ECO:0000256" key="1">
    <source>
        <dbReference type="SAM" id="Phobius"/>
    </source>
</evidence>